<dbReference type="InterPro" id="IPR000873">
    <property type="entry name" value="AMP-dep_synth/lig_dom"/>
</dbReference>
<dbReference type="PANTHER" id="PTHR45527:SF1">
    <property type="entry name" value="FATTY ACID SYNTHASE"/>
    <property type="match status" value="1"/>
</dbReference>
<gene>
    <name evidence="6" type="ORF">PT015_11545</name>
</gene>
<dbReference type="Gene3D" id="3.40.50.720">
    <property type="entry name" value="NAD(P)-binding Rossmann-like Domain"/>
    <property type="match status" value="1"/>
</dbReference>
<name>A0ABY8W476_9MYCO</name>
<evidence type="ECO:0000256" key="3">
    <source>
        <dbReference type="ARBA" id="ARBA00022598"/>
    </source>
</evidence>
<dbReference type="EMBL" id="CP126981">
    <property type="protein sequence ID" value="WIM89995.1"/>
    <property type="molecule type" value="Genomic_DNA"/>
</dbReference>
<evidence type="ECO:0000256" key="1">
    <source>
        <dbReference type="ARBA" id="ARBA00022450"/>
    </source>
</evidence>
<dbReference type="SUPFAM" id="SSF56801">
    <property type="entry name" value="Acetyl-CoA synthetase-like"/>
    <property type="match status" value="1"/>
</dbReference>
<dbReference type="InterPro" id="IPR023213">
    <property type="entry name" value="CAT-like_dom_sf"/>
</dbReference>
<feature type="domain" description="AMP-dependent synthetase/ligase" evidence="4">
    <location>
        <begin position="538"/>
        <end position="786"/>
    </location>
</feature>
<dbReference type="Pfam" id="PF07993">
    <property type="entry name" value="NAD_binding_4"/>
    <property type="match status" value="1"/>
</dbReference>
<evidence type="ECO:0000256" key="2">
    <source>
        <dbReference type="ARBA" id="ARBA00022553"/>
    </source>
</evidence>
<dbReference type="Gene3D" id="3.30.559.10">
    <property type="entry name" value="Chloramphenicol acetyltransferase-like domain"/>
    <property type="match status" value="1"/>
</dbReference>
<dbReference type="Gene3D" id="3.40.50.12780">
    <property type="entry name" value="N-terminal domain of ligase-like"/>
    <property type="match status" value="1"/>
</dbReference>
<evidence type="ECO:0000313" key="6">
    <source>
        <dbReference type="EMBL" id="WIM89995.1"/>
    </source>
</evidence>
<keyword evidence="7" id="KW-1185">Reference proteome</keyword>
<dbReference type="Gene3D" id="3.30.559.30">
    <property type="entry name" value="Nonribosomal peptide synthetase, condensation domain"/>
    <property type="match status" value="1"/>
</dbReference>
<dbReference type="SUPFAM" id="SSF51735">
    <property type="entry name" value="NAD(P)-binding Rossmann-fold domains"/>
    <property type="match status" value="1"/>
</dbReference>
<sequence>MRTLEDGPEVLPLSRSQQNLYGGVLQDGDPSRYLIGKSYQFRPVALPRFLAALQAATLASPIQLCVLEASADPGGYPNLVARLEFDDVVRVVAECDDHVEHGLESTWRSGILAKPLVRYTVRTDQAGAVSGLEVHTHHILLDGGATGIIETDLARFLTSDADHETPGIRAGLVKLANAHHREAERVEDARRRLADTVRRELVDDAHRSHHIDGSNSPAAAATGVLQESVTLQGESYEALVALSEAHHIPFNILVAAAALAVNASLRQSTQCLLVHAVDNRFGDPDLNVATCLVNSVAHAVQFPPFTSVHDLLRTLDRSYVRAVRRRWIREEHYRRMYMATNHTSQIDTLTLNFIREPCAPELRPFLLGTPVATNVGPIEGMTVASVLNERESSLTLSIWDRDDLPASRQGAGIAQRIAAALESMAAGWDQPIAATVDEWFELGTDGTRCPAPSAAWFLASTGGIPEIRLTHRFVDRWLAWLVRGSIAPGTVVVCADDNTDKTTDLLIACHLAGCGYSVCDDPAGMSSRAQTIADHRDLPGTYLVDVANTELAEPDYDACRAIDRRIDGVAHDPTLAEMTAYLMPTSGSTGQPKLVRVSHGSLALFCEATREGYGWTADDIVLQCAPLTSDISVEEIFVAAMCGSGLVRSTATRTGDLVALVRDLTVSGSTILDLPTAIWHLLCDDASALEAVRRSRLRHIVIGGEPVRPTAVDKWVDAIGTQQVSLISTYGPTETTVVVTYLPLVDSQTTVEAAARLRLGRPLVAGTVFIAFGEVVVVGDLVSHGYLGSDNAGFGAVATPDGSRSRAFATADRVILDERGFFVFAGRKDAVVKVSGKRIDTAEVIRNISADPDVTDVAVEVHDGRLAVWFETHHTRRGAEDATVAARISLILANLRVPSSLVIDVPSIPRQPNGKVDSTVLRMVPEIRRDTTEGTEPARRAIDLAEIWSGCLGRRIGPSSSLLDEGVGSLDLIRILPESRSYLGWHITILDLISADTAINLVESEPLVDDWMDTATADCIEQDLSELTARTSITGSIDRRSTERRGQRSIVVLGATGILGTGFAQAYLDHRRSGADLPELVFVTRTDLPAHGPWVALRDSGGLRVEHLPSEFAAADVAHLVADAGTVINCIGNTNVLVPYRELRFANVEFVSQLTELCANRGAMLAHLSTHVVSADVTAARVTDPRRAPYPYAASKSLAEITVASSRPDLDFRLIRLPRVLGEDYQMRDSADVLVAVADACAALGARPALTLTEEVTTARAAAVSILALEPQSQPRCGLTVVRGQQLAYRDFLGRYGSEELDIAEWKSRVDSSDWAQLNPRRWSVVDAWITLGMMLGGRSYADYLSDYPTVTLGVEAVGELKTQQQSMEAIVDAAVCRYSEDSHDGKLCGTTR</sequence>
<dbReference type="Gene3D" id="3.30.300.30">
    <property type="match status" value="1"/>
</dbReference>
<accession>A0ABY8W476</accession>
<keyword evidence="1" id="KW-0596">Phosphopantetheine</keyword>
<dbReference type="InterPro" id="IPR013120">
    <property type="entry name" value="FAR_NAD-bd"/>
</dbReference>
<dbReference type="InterPro" id="IPR042099">
    <property type="entry name" value="ANL_N_sf"/>
</dbReference>
<dbReference type="PANTHER" id="PTHR45527">
    <property type="entry name" value="NONRIBOSOMAL PEPTIDE SYNTHETASE"/>
    <property type="match status" value="1"/>
</dbReference>
<dbReference type="Proteomes" id="UP001236585">
    <property type="component" value="Chromosome"/>
</dbReference>
<feature type="domain" description="Thioester reductase (TE)" evidence="5">
    <location>
        <begin position="1114"/>
        <end position="1250"/>
    </location>
</feature>
<dbReference type="InterPro" id="IPR045851">
    <property type="entry name" value="AMP-bd_C_sf"/>
</dbReference>
<dbReference type="SUPFAM" id="SSF52777">
    <property type="entry name" value="CoA-dependent acyltransferases"/>
    <property type="match status" value="2"/>
</dbReference>
<keyword evidence="3" id="KW-0436">Ligase</keyword>
<evidence type="ECO:0000313" key="7">
    <source>
        <dbReference type="Proteomes" id="UP001236585"/>
    </source>
</evidence>
<protein>
    <submittedName>
        <fullName evidence="6">AMP-binding protein</fullName>
    </submittedName>
</protein>
<dbReference type="InterPro" id="IPR036291">
    <property type="entry name" value="NAD(P)-bd_dom_sf"/>
</dbReference>
<dbReference type="Pfam" id="PF00501">
    <property type="entry name" value="AMP-binding"/>
    <property type="match status" value="1"/>
</dbReference>
<dbReference type="InterPro" id="IPR020845">
    <property type="entry name" value="AMP-binding_CS"/>
</dbReference>
<dbReference type="PROSITE" id="PS00455">
    <property type="entry name" value="AMP_BINDING"/>
    <property type="match status" value="1"/>
</dbReference>
<reference evidence="6 7" key="1">
    <citation type="journal article" date="2023" name="Microbiol. Resour. Announc.">
        <title>Complete Genome Sequence of Mycobacterium wuenschmanii, a novel Nontuberculous Mycobacterium Isolated from a captive population of Amazon Milk Frogs.</title>
        <authorList>
            <person name="Hicks J."/>
            <person name="Zeineldin M."/>
            <person name="Ward H."/>
            <person name="Wuenschmann A."/>
            <person name="Camp P."/>
            <person name="Farrell D."/>
            <person name="Lehman K."/>
            <person name="Thacker T."/>
            <person name="Cuthbert E."/>
        </authorList>
    </citation>
    <scope>NUCLEOTIDE SEQUENCE [LARGE SCALE GENOMIC DNA]</scope>
    <source>
        <strain evidence="6 7">Wuenschmanii</strain>
    </source>
</reference>
<evidence type="ECO:0000259" key="4">
    <source>
        <dbReference type="Pfam" id="PF00501"/>
    </source>
</evidence>
<proteinExistence type="predicted"/>
<keyword evidence="2" id="KW-0597">Phosphoprotein</keyword>
<evidence type="ECO:0000259" key="5">
    <source>
        <dbReference type="Pfam" id="PF07993"/>
    </source>
</evidence>
<organism evidence="6 7">
    <name type="scientific">Candidatus Mycobacterium wuenschmannii</name>
    <dbReference type="NCBI Taxonomy" id="3027808"/>
    <lineage>
        <taxon>Bacteria</taxon>
        <taxon>Bacillati</taxon>
        <taxon>Actinomycetota</taxon>
        <taxon>Actinomycetes</taxon>
        <taxon>Mycobacteriales</taxon>
        <taxon>Mycobacteriaceae</taxon>
        <taxon>Mycobacterium</taxon>
    </lineage>
</organism>
<dbReference type="RefSeq" id="WP_285190747.1">
    <property type="nucleotide sequence ID" value="NZ_CP126981.1"/>
</dbReference>